<dbReference type="GO" id="GO:0008168">
    <property type="term" value="F:methyltransferase activity"/>
    <property type="evidence" value="ECO:0007669"/>
    <property type="project" value="UniProtKB-KW"/>
</dbReference>
<keyword evidence="1" id="KW-0808">Transferase</keyword>
<gene>
    <name evidence="1" type="ORF">OMM_08619</name>
</gene>
<name>A0A1V1P723_9BACT</name>
<dbReference type="Proteomes" id="UP000189670">
    <property type="component" value="Unassembled WGS sequence"/>
</dbReference>
<sequence>MTVNHVIFQTPFGSAAMVYTCAPFQLQKVYLPRQSYTDLIQDIEQDFLISQNGYHSHIDVLIKRLQHYFCGHPITTPWKWLSWQKRTPLQIKTLKETALIPFGEVCSYQQLAKK</sequence>
<dbReference type="AlphaFoldDB" id="A0A1V1P723"/>
<accession>A0A1V1P723</accession>
<dbReference type="EMBL" id="ATBP01000383">
    <property type="protein sequence ID" value="ETR70699.1"/>
    <property type="molecule type" value="Genomic_DNA"/>
</dbReference>
<keyword evidence="1" id="KW-0489">Methyltransferase</keyword>
<dbReference type="GO" id="GO:0032259">
    <property type="term" value="P:methylation"/>
    <property type="evidence" value="ECO:0007669"/>
    <property type="project" value="UniProtKB-KW"/>
</dbReference>
<evidence type="ECO:0000313" key="1">
    <source>
        <dbReference type="EMBL" id="ETR70699.1"/>
    </source>
</evidence>
<organism evidence="1 2">
    <name type="scientific">Candidatus Magnetoglobus multicellularis str. Araruama</name>
    <dbReference type="NCBI Taxonomy" id="890399"/>
    <lineage>
        <taxon>Bacteria</taxon>
        <taxon>Pseudomonadati</taxon>
        <taxon>Thermodesulfobacteriota</taxon>
        <taxon>Desulfobacteria</taxon>
        <taxon>Desulfobacterales</taxon>
        <taxon>Desulfobacteraceae</taxon>
        <taxon>Candidatus Magnetoglobus</taxon>
    </lineage>
</organism>
<reference evidence="2" key="1">
    <citation type="submission" date="2012-11" db="EMBL/GenBank/DDBJ databases">
        <authorList>
            <person name="Lucero-Rivera Y.E."/>
            <person name="Tovar-Ramirez D."/>
        </authorList>
    </citation>
    <scope>NUCLEOTIDE SEQUENCE [LARGE SCALE GENOMIC DNA]</scope>
    <source>
        <strain evidence="2">Araruama</strain>
    </source>
</reference>
<proteinExistence type="predicted"/>
<protein>
    <submittedName>
        <fullName evidence="1">Methylated-DNA-[protein]-cysteine S-methyltransferase</fullName>
    </submittedName>
</protein>
<comment type="caution">
    <text evidence="1">The sequence shown here is derived from an EMBL/GenBank/DDBJ whole genome shotgun (WGS) entry which is preliminary data.</text>
</comment>
<evidence type="ECO:0000313" key="2">
    <source>
        <dbReference type="Proteomes" id="UP000189670"/>
    </source>
</evidence>